<accession>A0A4Y2NEJ7</accession>
<sequence length="93" mass="10570">MLQQFFSPAARVFQKQNTDPCIFDGVLVLFCICSTTTHKGLWWQQQNMAFGTKIMTSRDQDLGVHGEESGARPKSIHPQRMRLGARIDFVIIS</sequence>
<name>A0A4Y2NEJ7_ARAVE</name>
<evidence type="ECO:0000313" key="1">
    <source>
        <dbReference type="EMBL" id="GBN37751.1"/>
    </source>
</evidence>
<organism evidence="1 2">
    <name type="scientific">Araneus ventricosus</name>
    <name type="common">Orbweaver spider</name>
    <name type="synonym">Epeira ventricosa</name>
    <dbReference type="NCBI Taxonomy" id="182803"/>
    <lineage>
        <taxon>Eukaryota</taxon>
        <taxon>Metazoa</taxon>
        <taxon>Ecdysozoa</taxon>
        <taxon>Arthropoda</taxon>
        <taxon>Chelicerata</taxon>
        <taxon>Arachnida</taxon>
        <taxon>Araneae</taxon>
        <taxon>Araneomorphae</taxon>
        <taxon>Entelegynae</taxon>
        <taxon>Araneoidea</taxon>
        <taxon>Araneidae</taxon>
        <taxon>Araneus</taxon>
    </lineage>
</organism>
<proteinExistence type="predicted"/>
<protein>
    <submittedName>
        <fullName evidence="1">Uncharacterized protein</fullName>
    </submittedName>
</protein>
<dbReference type="EMBL" id="BGPR01009065">
    <property type="protein sequence ID" value="GBN37751.1"/>
    <property type="molecule type" value="Genomic_DNA"/>
</dbReference>
<comment type="caution">
    <text evidence="1">The sequence shown here is derived from an EMBL/GenBank/DDBJ whole genome shotgun (WGS) entry which is preliminary data.</text>
</comment>
<reference evidence="1 2" key="1">
    <citation type="journal article" date="2019" name="Sci. Rep.">
        <title>Orb-weaving spider Araneus ventricosus genome elucidates the spidroin gene catalogue.</title>
        <authorList>
            <person name="Kono N."/>
            <person name="Nakamura H."/>
            <person name="Ohtoshi R."/>
            <person name="Moran D.A.P."/>
            <person name="Shinohara A."/>
            <person name="Yoshida Y."/>
            <person name="Fujiwara M."/>
            <person name="Mori M."/>
            <person name="Tomita M."/>
            <person name="Arakawa K."/>
        </authorList>
    </citation>
    <scope>NUCLEOTIDE SEQUENCE [LARGE SCALE GENOMIC DNA]</scope>
</reference>
<dbReference type="Proteomes" id="UP000499080">
    <property type="component" value="Unassembled WGS sequence"/>
</dbReference>
<dbReference type="AlphaFoldDB" id="A0A4Y2NEJ7"/>
<keyword evidence="2" id="KW-1185">Reference proteome</keyword>
<gene>
    <name evidence="1" type="ORF">AVEN_80109_1</name>
</gene>
<evidence type="ECO:0000313" key="2">
    <source>
        <dbReference type="Proteomes" id="UP000499080"/>
    </source>
</evidence>